<keyword evidence="2 4" id="KW-0808">Transferase</keyword>
<feature type="domain" description="Hcy-binding" evidence="5">
    <location>
        <begin position="1"/>
        <end position="296"/>
    </location>
</feature>
<dbReference type="PANTHER" id="PTHR11103:SF18">
    <property type="entry name" value="SLR1189 PROTEIN"/>
    <property type="match status" value="1"/>
</dbReference>
<dbReference type="EMBL" id="CP011376">
    <property type="protein sequence ID" value="AKG07591.1"/>
    <property type="molecule type" value="Genomic_DNA"/>
</dbReference>
<dbReference type="PIRSF" id="PIRSF037505">
    <property type="entry name" value="Betaine_HMT"/>
    <property type="match status" value="1"/>
</dbReference>
<comment type="cofactor">
    <cofactor evidence="3">
        <name>Zn(2+)</name>
        <dbReference type="ChEBI" id="CHEBI:29105"/>
    </cofactor>
    <text evidence="3">Binds 1 zinc ion per subunit.</text>
</comment>
<dbReference type="Pfam" id="PF02574">
    <property type="entry name" value="S-methyl_trans"/>
    <property type="match status" value="1"/>
</dbReference>
<keyword evidence="3 4" id="KW-0479">Metal-binding</keyword>
<dbReference type="Proteomes" id="UP000077465">
    <property type="component" value="Chromosome"/>
</dbReference>
<sequence>MPITLLDGGMSRELMRLNAPFRQPEWSALPLIETPYLVEQVHTEFLQAGADVITTNSYTIVPFHIGDERFDKDAQLLAERAGQLAKNAVRHMGRGKVAGSIPPLFGSYHPDLFDKNQVERLTTPLINGLKNHADIWLLETQSSIIEPTELIARLPHDRRIWVSFTLDDTATSTDTPCLRSGESVQDAISTMLALDAPIDAILFNCSQPEVIDTALLITAQTLANTAKKFAFGAYANAFKPQDETGSANEQIDELRDDLHPLGYLAWATKWANMGASVIGGCCGIGVEHIRQIGQQLK</sequence>
<organism evidence="6 7">
    <name type="scientific">Moraxella bovoculi</name>
    <dbReference type="NCBI Taxonomy" id="386891"/>
    <lineage>
        <taxon>Bacteria</taxon>
        <taxon>Pseudomonadati</taxon>
        <taxon>Pseudomonadota</taxon>
        <taxon>Gammaproteobacteria</taxon>
        <taxon>Moraxellales</taxon>
        <taxon>Moraxellaceae</taxon>
        <taxon>Moraxella</taxon>
    </lineage>
</organism>
<evidence type="ECO:0000256" key="4">
    <source>
        <dbReference type="PROSITE-ProRule" id="PRU00333"/>
    </source>
</evidence>
<evidence type="ECO:0000256" key="3">
    <source>
        <dbReference type="PIRSR" id="PIRSR037505-2"/>
    </source>
</evidence>
<dbReference type="InterPro" id="IPR003726">
    <property type="entry name" value="HCY_dom"/>
</dbReference>
<reference evidence="6 7" key="1">
    <citation type="submission" date="2015-05" db="EMBL/GenBank/DDBJ databases">
        <authorList>
            <person name="Dickey A."/>
            <person name="Clawson M."/>
            <person name="Bono J."/>
            <person name="Loy J.D."/>
        </authorList>
    </citation>
    <scope>NUCLEOTIDE SEQUENCE [LARGE SCALE GENOMIC DNA]</scope>
    <source>
        <strain evidence="6 7">22581</strain>
    </source>
</reference>
<dbReference type="GO" id="GO:0008168">
    <property type="term" value="F:methyltransferase activity"/>
    <property type="evidence" value="ECO:0007669"/>
    <property type="project" value="UniProtKB-UniRule"/>
</dbReference>
<evidence type="ECO:0000256" key="2">
    <source>
        <dbReference type="ARBA" id="ARBA00022679"/>
    </source>
</evidence>
<feature type="binding site" evidence="3 4">
    <location>
        <position position="282"/>
    </location>
    <ligand>
        <name>Zn(2+)</name>
        <dbReference type="ChEBI" id="CHEBI:29105"/>
    </ligand>
</feature>
<name>A0AAC8PVP9_9GAMM</name>
<dbReference type="Gene3D" id="3.20.20.330">
    <property type="entry name" value="Homocysteine-binding-like domain"/>
    <property type="match status" value="1"/>
</dbReference>
<accession>A0AAC8PVP9</accession>
<evidence type="ECO:0000313" key="7">
    <source>
        <dbReference type="Proteomes" id="UP000077465"/>
    </source>
</evidence>
<dbReference type="SUPFAM" id="SSF82282">
    <property type="entry name" value="Homocysteine S-methyltransferase"/>
    <property type="match status" value="1"/>
</dbReference>
<keyword evidence="3 4" id="KW-0862">Zinc</keyword>
<keyword evidence="1 4" id="KW-0489">Methyltransferase</keyword>
<dbReference type="GO" id="GO:0032259">
    <property type="term" value="P:methylation"/>
    <property type="evidence" value="ECO:0007669"/>
    <property type="project" value="UniProtKB-KW"/>
</dbReference>
<dbReference type="GO" id="GO:0009086">
    <property type="term" value="P:methionine biosynthetic process"/>
    <property type="evidence" value="ECO:0007669"/>
    <property type="project" value="InterPro"/>
</dbReference>
<dbReference type="PROSITE" id="PS50970">
    <property type="entry name" value="HCY"/>
    <property type="match status" value="1"/>
</dbReference>
<dbReference type="AlphaFoldDB" id="A0AAC8PVP9"/>
<dbReference type="InterPro" id="IPR036589">
    <property type="entry name" value="HCY_dom_sf"/>
</dbReference>
<dbReference type="GO" id="GO:0008270">
    <property type="term" value="F:zinc ion binding"/>
    <property type="evidence" value="ECO:0007669"/>
    <property type="project" value="InterPro"/>
</dbReference>
<dbReference type="InterPro" id="IPR017226">
    <property type="entry name" value="BHMT-like"/>
</dbReference>
<dbReference type="PANTHER" id="PTHR11103">
    <property type="entry name" value="SLR1189 PROTEIN"/>
    <property type="match status" value="1"/>
</dbReference>
<evidence type="ECO:0000313" key="6">
    <source>
        <dbReference type="EMBL" id="AKG07591.1"/>
    </source>
</evidence>
<feature type="binding site" evidence="3 4">
    <location>
        <position position="205"/>
    </location>
    <ligand>
        <name>Zn(2+)</name>
        <dbReference type="ChEBI" id="CHEBI:29105"/>
    </ligand>
</feature>
<feature type="binding site" evidence="3 4">
    <location>
        <position position="281"/>
    </location>
    <ligand>
        <name>Zn(2+)</name>
        <dbReference type="ChEBI" id="CHEBI:29105"/>
    </ligand>
</feature>
<proteinExistence type="predicted"/>
<protein>
    <submittedName>
        <fullName evidence="6">Homocysteine methyltransferase</fullName>
    </submittedName>
</protein>
<evidence type="ECO:0000256" key="1">
    <source>
        <dbReference type="ARBA" id="ARBA00022603"/>
    </source>
</evidence>
<evidence type="ECO:0000259" key="5">
    <source>
        <dbReference type="PROSITE" id="PS50970"/>
    </source>
</evidence>
<gene>
    <name evidence="6" type="ORF">AAX06_04795</name>
</gene>